<organism evidence="2 3">
    <name type="scientific">Kwoniella shandongensis</name>
    <dbReference type="NCBI Taxonomy" id="1734106"/>
    <lineage>
        <taxon>Eukaryota</taxon>
        <taxon>Fungi</taxon>
        <taxon>Dikarya</taxon>
        <taxon>Basidiomycota</taxon>
        <taxon>Agaricomycotina</taxon>
        <taxon>Tremellomycetes</taxon>
        <taxon>Tremellales</taxon>
        <taxon>Cryptococcaceae</taxon>
        <taxon>Kwoniella</taxon>
    </lineage>
</organism>
<dbReference type="GeneID" id="43585978"/>
<proteinExistence type="predicted"/>
<protein>
    <submittedName>
        <fullName evidence="2">Uncharacterized protein</fullName>
    </submittedName>
</protein>
<feature type="region of interest" description="Disordered" evidence="1">
    <location>
        <begin position="538"/>
        <end position="609"/>
    </location>
</feature>
<keyword evidence="3" id="KW-1185">Reference proteome</keyword>
<feature type="compositionally biased region" description="Low complexity" evidence="1">
    <location>
        <begin position="108"/>
        <end position="130"/>
    </location>
</feature>
<feature type="compositionally biased region" description="Polar residues" evidence="1">
    <location>
        <begin position="83"/>
        <end position="96"/>
    </location>
</feature>
<reference evidence="2" key="2">
    <citation type="submission" date="2024-01" db="EMBL/GenBank/DDBJ databases">
        <title>Comparative genomics of Cryptococcus and Kwoniella reveals pathogenesis evolution and contrasting modes of karyotype evolution via chromosome fusion or intercentromeric recombination.</title>
        <authorList>
            <person name="Coelho M.A."/>
            <person name="David-Palma M."/>
            <person name="Shea T."/>
            <person name="Bowers K."/>
            <person name="McGinley-Smith S."/>
            <person name="Mohammad A.W."/>
            <person name="Gnirke A."/>
            <person name="Yurkov A.M."/>
            <person name="Nowrousian M."/>
            <person name="Sun S."/>
            <person name="Cuomo C.A."/>
            <person name="Heitman J."/>
        </authorList>
    </citation>
    <scope>NUCLEOTIDE SEQUENCE</scope>
    <source>
        <strain evidence="2">CBS 12478</strain>
    </source>
</reference>
<feature type="compositionally biased region" description="Low complexity" evidence="1">
    <location>
        <begin position="51"/>
        <end position="82"/>
    </location>
</feature>
<evidence type="ECO:0000256" key="1">
    <source>
        <dbReference type="SAM" id="MobiDB-lite"/>
    </source>
</evidence>
<dbReference type="AlphaFoldDB" id="A0A5M6CCF1"/>
<gene>
    <name evidence="2" type="ORF">CI109_103631</name>
</gene>
<feature type="region of interest" description="Disordered" evidence="1">
    <location>
        <begin position="429"/>
        <end position="460"/>
    </location>
</feature>
<feature type="compositionally biased region" description="Low complexity" evidence="1">
    <location>
        <begin position="318"/>
        <end position="333"/>
    </location>
</feature>
<evidence type="ECO:0000313" key="3">
    <source>
        <dbReference type="Proteomes" id="UP000322225"/>
    </source>
</evidence>
<dbReference type="EMBL" id="CP144056">
    <property type="protein sequence ID" value="WWD19173.1"/>
    <property type="molecule type" value="Genomic_DNA"/>
</dbReference>
<feature type="region of interest" description="Disordered" evidence="1">
    <location>
        <begin position="29"/>
        <end position="259"/>
    </location>
</feature>
<feature type="compositionally biased region" description="Polar residues" evidence="1">
    <location>
        <begin position="41"/>
        <end position="50"/>
    </location>
</feature>
<sequence>MSQPTSPLLVNSSFSQFDYFASHSNRSSYYSSAASSSSTAGRNQQQSQQAPTFTLSLSDSPTSSSSSSPSSRRSSPSFLPTSQFLTTPERQSSRLDTTSTPSPPTPAPHSSSLGLPSSSVATASASSLGSPKVLSSPRTELRKKAARRSVQIGGDKTTSTVNWARPLRVGPERDLKEEEEGEDFDTTSTLNSDSNNLMRIFGASLQRSRRLNRSPLPSPTSSSPCSEGGPLTPSPIIATPEGPSPSEAPQRGWSVMMSQGKGLGVSGVAAWDTPLTTPSRELDMEFNFEPITLLPSAPSPSSPPAAASFSPNTDTPNRRPVTLTPSPTTSRSSETIDPRVVDVGLAGPTARILSTSQSLNSFSSPSNLEELRILRRAAVDLEAEARRPIRPTDVGSTSQTKDVIGPQRERKIKRKAVPSMIDSDLAALLEPPHPISSPASTSTQSEVQSNNNDTSPPNRRASLVERVVVPRELPGVGGKDIFAQHRQFYQNHMATQSVIEVSPRTKQSSRPFNLTLLTNKQKSNKDKAIPLPIASPISPAVAKQPPFIPPPRITSSPLVSSPTSTTISSTSSSDKQRSSSDGSSSSSSIFMTDPEQDQDQPLTPGGGAGALSASQTELFIVSVENAFKKLEFERAEMKSREMFGASSISASASAVDLTTLGGSGGGKHKRGLSRFLGKDKLI</sequence>
<feature type="region of interest" description="Disordered" evidence="1">
    <location>
        <begin position="389"/>
        <end position="412"/>
    </location>
</feature>
<feature type="compositionally biased region" description="Low complexity" evidence="1">
    <location>
        <begin position="213"/>
        <end position="226"/>
    </location>
</feature>
<feature type="compositionally biased region" description="Polar residues" evidence="1">
    <location>
        <begin position="437"/>
        <end position="457"/>
    </location>
</feature>
<feature type="compositionally biased region" description="Low complexity" evidence="1">
    <location>
        <begin position="29"/>
        <end position="40"/>
    </location>
</feature>
<dbReference type="RefSeq" id="XP_031864033.1">
    <property type="nucleotide sequence ID" value="XM_032001870.1"/>
</dbReference>
<dbReference type="KEGG" id="ksn:43585978"/>
<name>A0A5M6CCF1_9TREE</name>
<dbReference type="OrthoDB" id="2564957at2759"/>
<dbReference type="Proteomes" id="UP000322225">
    <property type="component" value="Chromosome 6"/>
</dbReference>
<evidence type="ECO:0000313" key="2">
    <source>
        <dbReference type="EMBL" id="WWD19173.1"/>
    </source>
</evidence>
<feature type="compositionally biased region" description="Polar residues" evidence="1">
    <location>
        <begin position="186"/>
        <end position="197"/>
    </location>
</feature>
<feature type="region of interest" description="Disordered" evidence="1">
    <location>
        <begin position="291"/>
        <end position="342"/>
    </location>
</feature>
<reference evidence="2" key="1">
    <citation type="submission" date="2017-08" db="EMBL/GenBank/DDBJ databases">
        <authorList>
            <person name="Cuomo C."/>
            <person name="Billmyre B."/>
            <person name="Heitman J."/>
        </authorList>
    </citation>
    <scope>NUCLEOTIDE SEQUENCE</scope>
    <source>
        <strain evidence="2">CBS 12478</strain>
    </source>
</reference>
<accession>A0A5M6CCF1</accession>
<feature type="compositionally biased region" description="Low complexity" evidence="1">
    <location>
        <begin position="553"/>
        <end position="593"/>
    </location>
</feature>